<reference evidence="9 10" key="1">
    <citation type="journal article" date="2003" name="Proc. Natl. Acad. Sci. U.S.A.">
        <title>Complete genome sequence of the marine planctomycete Pirellula sp. strain 1.</title>
        <authorList>
            <person name="Gloeckner F.O."/>
            <person name="Kube M."/>
            <person name="Bauer M."/>
            <person name="Teeling H."/>
            <person name="Lombardot T."/>
            <person name="Ludwig W."/>
            <person name="Gade D."/>
            <person name="Beck A."/>
            <person name="Borzym K."/>
            <person name="Heitmann K."/>
            <person name="Rabus R."/>
            <person name="Schlesner H."/>
            <person name="Amann R."/>
            <person name="Reinhardt R."/>
        </authorList>
    </citation>
    <scope>NUCLEOTIDE SEQUENCE [LARGE SCALE GENOMIC DNA]</scope>
    <source>
        <strain evidence="10">DSM 10527 / NCIMB 13988 / SH1</strain>
    </source>
</reference>
<feature type="transmembrane region" description="Helical" evidence="7">
    <location>
        <begin position="20"/>
        <end position="45"/>
    </location>
</feature>
<evidence type="ECO:0000313" key="10">
    <source>
        <dbReference type="Proteomes" id="UP000001025"/>
    </source>
</evidence>
<keyword evidence="10" id="KW-1185">Reference proteome</keyword>
<feature type="region of interest" description="Disordered" evidence="6">
    <location>
        <begin position="59"/>
        <end position="80"/>
    </location>
</feature>
<dbReference type="eggNOG" id="COG0463">
    <property type="taxonomic scope" value="Bacteria"/>
</dbReference>
<dbReference type="GO" id="GO:0006487">
    <property type="term" value="P:protein N-linked glycosylation"/>
    <property type="evidence" value="ECO:0000318"/>
    <property type="project" value="GO_Central"/>
</dbReference>
<dbReference type="InterPro" id="IPR001173">
    <property type="entry name" value="Glyco_trans_2-like"/>
</dbReference>
<dbReference type="SUPFAM" id="SSF53448">
    <property type="entry name" value="Nucleotide-diphospho-sugar transferases"/>
    <property type="match status" value="1"/>
</dbReference>
<dbReference type="HOGENOM" id="CLU_038143_0_0_0"/>
<proteinExistence type="predicted"/>
<dbReference type="FunFam" id="3.90.550.10:FF:000356">
    <property type="entry name" value="Glycosyl transferase family 2"/>
    <property type="match status" value="1"/>
</dbReference>
<feature type="transmembrane region" description="Helical" evidence="7">
    <location>
        <begin position="357"/>
        <end position="377"/>
    </location>
</feature>
<dbReference type="Pfam" id="PF00535">
    <property type="entry name" value="Glycos_transf_2"/>
    <property type="match status" value="1"/>
</dbReference>
<feature type="domain" description="Glycosyltransferase 2-like" evidence="8">
    <location>
        <begin position="80"/>
        <end position="179"/>
    </location>
</feature>
<dbReference type="Gene3D" id="3.90.550.10">
    <property type="entry name" value="Spore Coat Polysaccharide Biosynthesis Protein SpsA, Chain A"/>
    <property type="match status" value="1"/>
</dbReference>
<dbReference type="PATRIC" id="fig|243090.15.peg.5765"/>
<keyword evidence="7" id="KW-1133">Transmembrane helix</keyword>
<accession>Q7UJE8</accession>
<dbReference type="EnsemblBacteria" id="CAD77310">
    <property type="protein sequence ID" value="CAD77310"/>
    <property type="gene ID" value="RB11941"/>
</dbReference>
<comment type="subcellular location">
    <subcellularLocation>
        <location evidence="1">Cell membrane</location>
    </subcellularLocation>
</comment>
<dbReference type="KEGG" id="rba:RB11941"/>
<evidence type="ECO:0000259" key="8">
    <source>
        <dbReference type="Pfam" id="PF00535"/>
    </source>
</evidence>
<dbReference type="EMBL" id="BX294154">
    <property type="protein sequence ID" value="CAD77310.1"/>
    <property type="molecule type" value="Genomic_DNA"/>
</dbReference>
<dbReference type="STRING" id="243090.RB11941"/>
<protein>
    <recommendedName>
        <fullName evidence="8">Glycosyltransferase 2-like domain-containing protein</fullName>
    </recommendedName>
</protein>
<evidence type="ECO:0000256" key="6">
    <source>
        <dbReference type="SAM" id="MobiDB-lite"/>
    </source>
</evidence>
<evidence type="ECO:0000256" key="1">
    <source>
        <dbReference type="ARBA" id="ARBA00004236"/>
    </source>
</evidence>
<evidence type="ECO:0000313" key="9">
    <source>
        <dbReference type="EMBL" id="CAD77310.1"/>
    </source>
</evidence>
<dbReference type="InterPro" id="IPR029044">
    <property type="entry name" value="Nucleotide-diphossugar_trans"/>
</dbReference>
<keyword evidence="4" id="KW-0808">Transferase</keyword>
<organism evidence="9 10">
    <name type="scientific">Rhodopirellula baltica (strain DSM 10527 / NCIMB 13988 / SH1)</name>
    <dbReference type="NCBI Taxonomy" id="243090"/>
    <lineage>
        <taxon>Bacteria</taxon>
        <taxon>Pseudomonadati</taxon>
        <taxon>Planctomycetota</taxon>
        <taxon>Planctomycetia</taxon>
        <taxon>Pirellulales</taxon>
        <taxon>Pirellulaceae</taxon>
        <taxon>Rhodopirellula</taxon>
    </lineage>
</organism>
<keyword evidence="5 7" id="KW-0472">Membrane</keyword>
<dbReference type="GO" id="GO:0016757">
    <property type="term" value="F:glycosyltransferase activity"/>
    <property type="evidence" value="ECO:0007669"/>
    <property type="project" value="UniProtKB-KW"/>
</dbReference>
<evidence type="ECO:0000256" key="5">
    <source>
        <dbReference type="ARBA" id="ARBA00023136"/>
    </source>
</evidence>
<evidence type="ECO:0000256" key="7">
    <source>
        <dbReference type="SAM" id="Phobius"/>
    </source>
</evidence>
<feature type="transmembrane region" description="Helical" evidence="7">
    <location>
        <begin position="389"/>
        <end position="410"/>
    </location>
</feature>
<gene>
    <name evidence="9" type="ordered locus">RB11941</name>
</gene>
<evidence type="ECO:0000256" key="4">
    <source>
        <dbReference type="ARBA" id="ARBA00022679"/>
    </source>
</evidence>
<dbReference type="PANTHER" id="PTHR43646:SF2">
    <property type="entry name" value="GLYCOSYLTRANSFERASE 2-LIKE DOMAIN-CONTAINING PROTEIN"/>
    <property type="match status" value="1"/>
</dbReference>
<sequence length="427" mass="47082">MDDRSIIPSRPWRSISMIAWLQWLIVAVLPFVSLALATLAAGMFVSNLSLFMDGETADASKANEPDEASQTNEASPPGVSVLIPARNEEGSIRDCVESILQSVQVTLEVIVLDDGSTDQTGAIVRELMQQDRRVELIEGIDLPEGWNGKQHACYRLAQHAKFEHLLFLDADVRLEPTAIIGLCQRRRVLHDGGHIGLLSAFPRQVTGTLAEKLLIPMMHFILLSYLPFARMRGSNHPAYASGCGQLFFTTQDAYQAAGTHAAIRSSRHDGLKLPKAYRENGMLTDCVDGSRWAKCRMYTTTGEVVQGLLKNAHEGIANSRLLIPFTILLGGANLLPWITLAIAFAERSSLIAEGLPVPTSIVIGILVSWIAILVSYVPRLIAAFRLRQSIAGAILHPIAILGFLLIQWWAFWNHLRGRQVTWRGRLG</sequence>
<dbReference type="OrthoDB" id="9806525at2"/>
<name>Q7UJE8_RHOBA</name>
<keyword evidence="7" id="KW-0812">Transmembrane</keyword>
<dbReference type="InParanoid" id="Q7UJE8"/>
<feature type="transmembrane region" description="Helical" evidence="7">
    <location>
        <begin position="321"/>
        <end position="345"/>
    </location>
</feature>
<dbReference type="Proteomes" id="UP000001025">
    <property type="component" value="Chromosome"/>
</dbReference>
<keyword evidence="2" id="KW-1003">Cell membrane</keyword>
<dbReference type="CDD" id="cd06423">
    <property type="entry name" value="CESA_like"/>
    <property type="match status" value="1"/>
</dbReference>
<dbReference type="GO" id="GO:0005886">
    <property type="term" value="C:plasma membrane"/>
    <property type="evidence" value="ECO:0007669"/>
    <property type="project" value="UniProtKB-SubCell"/>
</dbReference>
<keyword evidence="3" id="KW-0328">Glycosyltransferase</keyword>
<dbReference type="PANTHER" id="PTHR43646">
    <property type="entry name" value="GLYCOSYLTRANSFERASE"/>
    <property type="match status" value="1"/>
</dbReference>
<dbReference type="CAZy" id="GT2">
    <property type="family name" value="Glycosyltransferase Family 2"/>
</dbReference>
<evidence type="ECO:0000256" key="3">
    <source>
        <dbReference type="ARBA" id="ARBA00022676"/>
    </source>
</evidence>
<evidence type="ECO:0000256" key="2">
    <source>
        <dbReference type="ARBA" id="ARBA00022475"/>
    </source>
</evidence>
<dbReference type="AlphaFoldDB" id="Q7UJE8"/>